<evidence type="ECO:0000313" key="3">
    <source>
        <dbReference type="Proteomes" id="UP000243579"/>
    </source>
</evidence>
<name>A0A1V9YRQ1_ACHHY</name>
<feature type="non-terminal residue" evidence="2">
    <location>
        <position position="172"/>
    </location>
</feature>
<dbReference type="InterPro" id="IPR049163">
    <property type="entry name" value="Pif1-like_2B_dom"/>
</dbReference>
<evidence type="ECO:0000259" key="1">
    <source>
        <dbReference type="Pfam" id="PF21530"/>
    </source>
</evidence>
<dbReference type="AlphaFoldDB" id="A0A1V9YRQ1"/>
<comment type="caution">
    <text evidence="2">The sequence shown here is derived from an EMBL/GenBank/DDBJ whole genome shotgun (WGS) entry which is preliminary data.</text>
</comment>
<accession>A0A1V9YRQ1</accession>
<gene>
    <name evidence="2" type="ORF">ACHHYP_06846</name>
</gene>
<keyword evidence="3" id="KW-1185">Reference proteome</keyword>
<evidence type="ECO:0000313" key="2">
    <source>
        <dbReference type="EMBL" id="OQR88367.1"/>
    </source>
</evidence>
<organism evidence="2 3">
    <name type="scientific">Achlya hypogyna</name>
    <name type="common">Oomycete</name>
    <name type="synonym">Protoachlya hypogyna</name>
    <dbReference type="NCBI Taxonomy" id="1202772"/>
    <lineage>
        <taxon>Eukaryota</taxon>
        <taxon>Sar</taxon>
        <taxon>Stramenopiles</taxon>
        <taxon>Oomycota</taxon>
        <taxon>Saprolegniomycetes</taxon>
        <taxon>Saprolegniales</taxon>
        <taxon>Achlyaceae</taxon>
        <taxon>Achlya</taxon>
    </lineage>
</organism>
<proteinExistence type="predicted"/>
<dbReference type="PANTHER" id="PTHR10492">
    <property type="match status" value="1"/>
</dbReference>
<dbReference type="Proteomes" id="UP000243579">
    <property type="component" value="Unassembled WGS sequence"/>
</dbReference>
<feature type="domain" description="DNA helicase Pif1-like 2B" evidence="1">
    <location>
        <begin position="130"/>
        <end position="171"/>
    </location>
</feature>
<dbReference type="Pfam" id="PF21530">
    <property type="entry name" value="Pif1_2B_dom"/>
    <property type="match status" value="1"/>
</dbReference>
<dbReference type="PANTHER" id="PTHR10492:SF57">
    <property type="entry name" value="ATP-DEPENDENT DNA HELICASE"/>
    <property type="match status" value="1"/>
</dbReference>
<sequence length="172" mass="18776">MLRTIDNGTYGNDAIVLRTSNDPAVVNDDMIIDGPNTNALPNLIDFVYPSLPSVPVNELATYLSGRAILAPKNDVVGDVNIKILNLLPVARTEDHRVPDDDVPAPIEGEQPDQGAIDVVHEEAAFNYPVEFLNSITVPGFPTHRLELKVNATIMLLRSLCIHRGLCNGTRLM</sequence>
<dbReference type="EMBL" id="JNBR01001366">
    <property type="protein sequence ID" value="OQR88367.1"/>
    <property type="molecule type" value="Genomic_DNA"/>
</dbReference>
<dbReference type="OrthoDB" id="95750at2759"/>
<reference evidence="2 3" key="1">
    <citation type="journal article" date="2014" name="Genome Biol. Evol.">
        <title>The secreted proteins of Achlya hypogyna and Thraustotheca clavata identify the ancestral oomycete secretome and reveal gene acquisitions by horizontal gene transfer.</title>
        <authorList>
            <person name="Misner I."/>
            <person name="Blouin N."/>
            <person name="Leonard G."/>
            <person name="Richards T.A."/>
            <person name="Lane C.E."/>
        </authorList>
    </citation>
    <scope>NUCLEOTIDE SEQUENCE [LARGE SCALE GENOMIC DNA]</scope>
    <source>
        <strain evidence="2 3">ATCC 48635</strain>
    </source>
</reference>
<dbReference type="STRING" id="1202772.A0A1V9YRQ1"/>
<protein>
    <recommendedName>
        <fullName evidence="1">DNA helicase Pif1-like 2B domain-containing protein</fullName>
    </recommendedName>
</protein>